<dbReference type="Pfam" id="PF01965">
    <property type="entry name" value="DJ-1_PfpI"/>
    <property type="match status" value="1"/>
</dbReference>
<evidence type="ECO:0000256" key="1">
    <source>
        <dbReference type="ARBA" id="ARBA00008542"/>
    </source>
</evidence>
<dbReference type="PROSITE" id="PS51276">
    <property type="entry name" value="PEPTIDASE_C56_PFPI"/>
    <property type="match status" value="1"/>
</dbReference>
<sequence length="222" mass="23876">MKKLKGLKVAVLAADGFEQVELTIPVKKLKREGADVTIVSLHKGTIRGMNLLAPGKKVDVDATLHEVKAADFDAVLLPGGFVNPDFLRQSALAQDFVRDADTLDLPMAVICHGPWLLISAGLIEGRKVASWPGIKDDVKNAGGEWVDEAAVRDRNWVSSPGPHHMLAFLKGMVALFAEKMPEVKARVPAAVEAPRRRWPKLLAGSVATAMLGVGARRLAAAR</sequence>
<dbReference type="NCBIfam" id="TIGR01382">
    <property type="entry name" value="PfpI"/>
    <property type="match status" value="1"/>
</dbReference>
<keyword evidence="4" id="KW-1185">Reference proteome</keyword>
<dbReference type="PANTHER" id="PTHR42733">
    <property type="entry name" value="DJ-1 PROTEIN"/>
    <property type="match status" value="1"/>
</dbReference>
<dbReference type="InterPro" id="IPR006286">
    <property type="entry name" value="C56_PfpI-like"/>
</dbReference>
<reference evidence="3 4" key="1">
    <citation type="submission" date="2021-02" db="EMBL/GenBank/DDBJ databases">
        <title>De Novo genome assembly of isolated myxobacteria.</title>
        <authorList>
            <person name="Stevens D.C."/>
        </authorList>
    </citation>
    <scope>NUCLEOTIDE SEQUENCE [LARGE SCALE GENOMIC DNA]</scope>
    <source>
        <strain evidence="4">SCPEA02</strain>
    </source>
</reference>
<dbReference type="Proteomes" id="UP000662747">
    <property type="component" value="Chromosome"/>
</dbReference>
<dbReference type="RefSeq" id="WP_206721648.1">
    <property type="nucleotide sequence ID" value="NZ_CP071090.1"/>
</dbReference>
<dbReference type="EMBL" id="CP071090">
    <property type="protein sequence ID" value="QSQ20067.1"/>
    <property type="molecule type" value="Genomic_DNA"/>
</dbReference>
<dbReference type="InterPro" id="IPR029062">
    <property type="entry name" value="Class_I_gatase-like"/>
</dbReference>
<evidence type="ECO:0000259" key="2">
    <source>
        <dbReference type="Pfam" id="PF01965"/>
    </source>
</evidence>
<organism evidence="3 4">
    <name type="scientific">Pyxidicoccus parkwayensis</name>
    <dbReference type="NCBI Taxonomy" id="2813578"/>
    <lineage>
        <taxon>Bacteria</taxon>
        <taxon>Pseudomonadati</taxon>
        <taxon>Myxococcota</taxon>
        <taxon>Myxococcia</taxon>
        <taxon>Myxococcales</taxon>
        <taxon>Cystobacterineae</taxon>
        <taxon>Myxococcaceae</taxon>
        <taxon>Pyxidicoccus</taxon>
    </lineage>
</organism>
<evidence type="ECO:0000313" key="4">
    <source>
        <dbReference type="Proteomes" id="UP000662747"/>
    </source>
</evidence>
<dbReference type="PANTHER" id="PTHR42733:SF12">
    <property type="entry name" value="PROTEINASE"/>
    <property type="match status" value="1"/>
</dbReference>
<dbReference type="CDD" id="cd03134">
    <property type="entry name" value="GATase1_PfpI_like"/>
    <property type="match status" value="1"/>
</dbReference>
<evidence type="ECO:0000313" key="3">
    <source>
        <dbReference type="EMBL" id="QSQ20067.1"/>
    </source>
</evidence>
<name>A0ABX7NMI8_9BACT</name>
<proteinExistence type="inferred from homology"/>
<dbReference type="InterPro" id="IPR002818">
    <property type="entry name" value="DJ-1/PfpI"/>
</dbReference>
<accession>A0ABX7NMI8</accession>
<comment type="similarity">
    <text evidence="1">Belongs to the peptidase C56 family.</text>
</comment>
<dbReference type="Gene3D" id="3.40.50.880">
    <property type="match status" value="1"/>
</dbReference>
<keyword evidence="3" id="KW-0315">Glutamine amidotransferase</keyword>
<dbReference type="SUPFAM" id="SSF52317">
    <property type="entry name" value="Class I glutamine amidotransferase-like"/>
    <property type="match status" value="1"/>
</dbReference>
<gene>
    <name evidence="3" type="ORF">JY651_32975</name>
</gene>
<protein>
    <submittedName>
        <fullName evidence="3">Type 1 glutamine amidotransferase</fullName>
    </submittedName>
</protein>
<feature type="domain" description="DJ-1/PfpI" evidence="2">
    <location>
        <begin position="8"/>
        <end position="173"/>
    </location>
</feature>